<protein>
    <submittedName>
        <fullName evidence="1">Uncharacterized protein</fullName>
    </submittedName>
</protein>
<proteinExistence type="predicted"/>
<dbReference type="EMBL" id="LSSN01000142">
    <property type="protein sequence ID" value="OMJ25608.1"/>
    <property type="molecule type" value="Genomic_DNA"/>
</dbReference>
<name>A0A1R1YFB4_9FUNG</name>
<organism evidence="1 2">
    <name type="scientific">Smittium culicis</name>
    <dbReference type="NCBI Taxonomy" id="133412"/>
    <lineage>
        <taxon>Eukaryota</taxon>
        <taxon>Fungi</taxon>
        <taxon>Fungi incertae sedis</taxon>
        <taxon>Zoopagomycota</taxon>
        <taxon>Kickxellomycotina</taxon>
        <taxon>Harpellomycetes</taxon>
        <taxon>Harpellales</taxon>
        <taxon>Legeriomycetaceae</taxon>
        <taxon>Smittium</taxon>
    </lineage>
</organism>
<reference evidence="1 2" key="1">
    <citation type="submission" date="2017-01" db="EMBL/GenBank/DDBJ databases">
        <authorList>
            <person name="Mah S.A."/>
            <person name="Swanson W.J."/>
            <person name="Moy G.W."/>
            <person name="Vacquier V.D."/>
        </authorList>
    </citation>
    <scope>NUCLEOTIDE SEQUENCE [LARGE SCALE GENOMIC DNA]</scope>
    <source>
        <strain evidence="1 2">GSMNP</strain>
    </source>
</reference>
<sequence length="80" mass="9586">MTYELYWESPFDLDCSSVWETHYPPTIGSQEQISAHIIVIEFEYRYLSIQIQSHHRASRISEAQIPQYYWGFHNGFFHTA</sequence>
<accession>A0A1R1YFB4</accession>
<dbReference type="AlphaFoldDB" id="A0A1R1YFB4"/>
<keyword evidence="2" id="KW-1185">Reference proteome</keyword>
<evidence type="ECO:0000313" key="1">
    <source>
        <dbReference type="EMBL" id="OMJ25608.1"/>
    </source>
</evidence>
<evidence type="ECO:0000313" key="2">
    <source>
        <dbReference type="Proteomes" id="UP000187283"/>
    </source>
</evidence>
<gene>
    <name evidence="1" type="ORF">AYI70_g776</name>
</gene>
<comment type="caution">
    <text evidence="1">The sequence shown here is derived from an EMBL/GenBank/DDBJ whole genome shotgun (WGS) entry which is preliminary data.</text>
</comment>
<dbReference type="Proteomes" id="UP000187283">
    <property type="component" value="Unassembled WGS sequence"/>
</dbReference>